<accession>A0ABT9G5S7</accession>
<evidence type="ECO:0000313" key="2">
    <source>
        <dbReference type="Proteomes" id="UP001235760"/>
    </source>
</evidence>
<dbReference type="Proteomes" id="UP001235760">
    <property type="component" value="Unassembled WGS sequence"/>
</dbReference>
<comment type="caution">
    <text evidence="1">The sequence shown here is derived from an EMBL/GenBank/DDBJ whole genome shotgun (WGS) entry which is preliminary data.</text>
</comment>
<gene>
    <name evidence="1" type="ORF">Q8X39_14380</name>
</gene>
<evidence type="ECO:0000313" key="1">
    <source>
        <dbReference type="EMBL" id="MDP4301827.1"/>
    </source>
</evidence>
<organism evidence="1 2">
    <name type="scientific">Leptothrix discophora</name>
    <dbReference type="NCBI Taxonomy" id="89"/>
    <lineage>
        <taxon>Bacteria</taxon>
        <taxon>Pseudomonadati</taxon>
        <taxon>Pseudomonadota</taxon>
        <taxon>Betaproteobacteria</taxon>
        <taxon>Burkholderiales</taxon>
        <taxon>Sphaerotilaceae</taxon>
        <taxon>Leptothrix</taxon>
    </lineage>
</organism>
<dbReference type="EMBL" id="JAUZEE010000007">
    <property type="protein sequence ID" value="MDP4301827.1"/>
    <property type="molecule type" value="Genomic_DNA"/>
</dbReference>
<name>A0ABT9G5S7_LEPDI</name>
<keyword evidence="2" id="KW-1185">Reference proteome</keyword>
<proteinExistence type="predicted"/>
<dbReference type="RefSeq" id="WP_305750371.1">
    <property type="nucleotide sequence ID" value="NZ_JAUZEE010000007.1"/>
</dbReference>
<protein>
    <submittedName>
        <fullName evidence="1">Uncharacterized protein</fullName>
    </submittedName>
</protein>
<sequence length="110" mass="11550">MINATTPVVALVTALTGAVGYGSSDAIEPVESSSARARLNAELRTAQVELSCDHRGQALHAIQRARRELVADAGTAQQRVVLEQAAWQVRHNDHVGAVSSLEALRSAGPA</sequence>
<reference evidence="1 2" key="1">
    <citation type="submission" date="2023-08" db="EMBL/GenBank/DDBJ databases">
        <authorList>
            <person name="Roldan D.M."/>
            <person name="Menes R.J."/>
        </authorList>
    </citation>
    <scope>NUCLEOTIDE SEQUENCE [LARGE SCALE GENOMIC DNA]</scope>
    <source>
        <strain evidence="1 2">CCM 2812</strain>
    </source>
</reference>